<evidence type="ECO:0000313" key="2">
    <source>
        <dbReference type="EMBL" id="KAK6789709.1"/>
    </source>
</evidence>
<organism evidence="2 3">
    <name type="scientific">Solanum bulbocastanum</name>
    <name type="common">Wild potato</name>
    <dbReference type="NCBI Taxonomy" id="147425"/>
    <lineage>
        <taxon>Eukaryota</taxon>
        <taxon>Viridiplantae</taxon>
        <taxon>Streptophyta</taxon>
        <taxon>Embryophyta</taxon>
        <taxon>Tracheophyta</taxon>
        <taxon>Spermatophyta</taxon>
        <taxon>Magnoliopsida</taxon>
        <taxon>eudicotyledons</taxon>
        <taxon>Gunneridae</taxon>
        <taxon>Pentapetalae</taxon>
        <taxon>asterids</taxon>
        <taxon>lamiids</taxon>
        <taxon>Solanales</taxon>
        <taxon>Solanaceae</taxon>
        <taxon>Solanoideae</taxon>
        <taxon>Solaneae</taxon>
        <taxon>Solanum</taxon>
    </lineage>
</organism>
<feature type="region of interest" description="Disordered" evidence="1">
    <location>
        <begin position="1"/>
        <end position="20"/>
    </location>
</feature>
<gene>
    <name evidence="2" type="ORF">RDI58_013509</name>
</gene>
<dbReference type="AlphaFoldDB" id="A0AAN8TN09"/>
<evidence type="ECO:0000313" key="3">
    <source>
        <dbReference type="Proteomes" id="UP001371456"/>
    </source>
</evidence>
<name>A0AAN8TN09_SOLBU</name>
<feature type="compositionally biased region" description="Polar residues" evidence="1">
    <location>
        <begin position="7"/>
        <end position="17"/>
    </location>
</feature>
<comment type="caution">
    <text evidence="2">The sequence shown here is derived from an EMBL/GenBank/DDBJ whole genome shotgun (WGS) entry which is preliminary data.</text>
</comment>
<reference evidence="2 3" key="1">
    <citation type="submission" date="2024-02" db="EMBL/GenBank/DDBJ databases">
        <title>de novo genome assembly of Solanum bulbocastanum strain 11H21.</title>
        <authorList>
            <person name="Hosaka A.J."/>
        </authorList>
    </citation>
    <scope>NUCLEOTIDE SEQUENCE [LARGE SCALE GENOMIC DNA]</scope>
    <source>
        <tissue evidence="2">Young leaves</tissue>
    </source>
</reference>
<proteinExistence type="predicted"/>
<dbReference type="Proteomes" id="UP001371456">
    <property type="component" value="Unassembled WGS sequence"/>
</dbReference>
<sequence>MGHNQDMVESNLGTAENQEIEEDLGATRNQEIGEVSPISHELLTQQATDAPNQSSLTQDVFEFVPEP</sequence>
<accession>A0AAN8TN09</accession>
<evidence type="ECO:0000256" key="1">
    <source>
        <dbReference type="SAM" id="MobiDB-lite"/>
    </source>
</evidence>
<keyword evidence="3" id="KW-1185">Reference proteome</keyword>
<protein>
    <submittedName>
        <fullName evidence="2">Uncharacterized protein</fullName>
    </submittedName>
</protein>
<dbReference type="EMBL" id="JBANQN010000005">
    <property type="protein sequence ID" value="KAK6789709.1"/>
    <property type="molecule type" value="Genomic_DNA"/>
</dbReference>